<dbReference type="RefSeq" id="WP_212691372.1">
    <property type="nucleotide sequence ID" value="NZ_CP058561.1"/>
</dbReference>
<name>A0A8J8ME84_9FIRM</name>
<reference evidence="2 3" key="1">
    <citation type="submission" date="2020-07" db="EMBL/GenBank/DDBJ databases">
        <title>Vallitalea guaymasensis genome.</title>
        <authorList>
            <person name="Postec A."/>
        </authorList>
    </citation>
    <scope>NUCLEOTIDE SEQUENCE [LARGE SCALE GENOMIC DNA]</scope>
    <source>
        <strain evidence="2 3">Ra1766G1</strain>
    </source>
</reference>
<protein>
    <submittedName>
        <fullName evidence="2">DUF89 family protein</fullName>
    </submittedName>
</protein>
<dbReference type="Gene3D" id="3.40.50.10880">
    <property type="entry name" value="Uncharacterised protein PF01937, DUF89, domain 3"/>
    <property type="match status" value="1"/>
</dbReference>
<dbReference type="Pfam" id="PF01937">
    <property type="entry name" value="ARMT1-like_dom"/>
    <property type="match status" value="1"/>
</dbReference>
<accession>A0A8J8ME84</accession>
<evidence type="ECO:0000313" key="3">
    <source>
        <dbReference type="Proteomes" id="UP000677305"/>
    </source>
</evidence>
<dbReference type="Proteomes" id="UP000677305">
    <property type="component" value="Chromosome"/>
</dbReference>
<sequence length="296" mass="34158">MYSHVDCIACIINKANQLADKYIEDKKEKYKFMNKVLLEVADTEYEKTAPYISTKVMRILHNLTGVDDFYKEEKKLFNEKLLAMEDNIKAMLDDSDHRFLDAIRIAMAGNIVDFGALDNITMELVEDIIKRTMDSKIDKEVYDKFYKELSNAKEILYLGDNTGEIVFDKILMEELKKEFPDITIYFATRGKPALNDAIEEDAYFVGIDKHAKIINNGTDIPGTDLDEVSDDFKEVFYNKADMIISKGQGNFETLSGSGHNIFYLFLCKCDMITKRLNIDKLSAMFLYEKDIDKTLF</sequence>
<gene>
    <name evidence="2" type="ORF">HYG85_21305</name>
</gene>
<dbReference type="InterPro" id="IPR014444">
    <property type="entry name" value="PH1575-like"/>
</dbReference>
<keyword evidence="3" id="KW-1185">Reference proteome</keyword>
<evidence type="ECO:0000259" key="1">
    <source>
        <dbReference type="Pfam" id="PF01937"/>
    </source>
</evidence>
<dbReference type="PIRSF" id="PIRSF006593">
    <property type="entry name" value="UCP006593"/>
    <property type="match status" value="1"/>
</dbReference>
<dbReference type="EMBL" id="CP058561">
    <property type="protein sequence ID" value="QUH31322.1"/>
    <property type="molecule type" value="Genomic_DNA"/>
</dbReference>
<dbReference type="InterPro" id="IPR036075">
    <property type="entry name" value="ARMT-1-like_metal-bd_sf"/>
</dbReference>
<feature type="domain" description="Damage-control phosphatase ARMT1-like metal-binding" evidence="1">
    <location>
        <begin position="5"/>
        <end position="278"/>
    </location>
</feature>
<dbReference type="InterPro" id="IPR002791">
    <property type="entry name" value="ARMT1-like_metal-bd"/>
</dbReference>
<dbReference type="SUPFAM" id="SSF111321">
    <property type="entry name" value="AF1104-like"/>
    <property type="match status" value="1"/>
</dbReference>
<evidence type="ECO:0000313" key="2">
    <source>
        <dbReference type="EMBL" id="QUH31322.1"/>
    </source>
</evidence>
<proteinExistence type="predicted"/>
<dbReference type="AlphaFoldDB" id="A0A8J8ME84"/>
<organism evidence="2 3">
    <name type="scientific">Vallitalea guaymasensis</name>
    <dbReference type="NCBI Taxonomy" id="1185412"/>
    <lineage>
        <taxon>Bacteria</taxon>
        <taxon>Bacillati</taxon>
        <taxon>Bacillota</taxon>
        <taxon>Clostridia</taxon>
        <taxon>Lachnospirales</taxon>
        <taxon>Vallitaleaceae</taxon>
        <taxon>Vallitalea</taxon>
    </lineage>
</organism>
<dbReference type="KEGG" id="vgu:HYG85_21305"/>
<dbReference type="Gene3D" id="1.10.285.20">
    <property type="entry name" value="Uncharacterised protein PF01937, DUF89, domain 2"/>
    <property type="match status" value="1"/>
</dbReference>